<reference evidence="3" key="1">
    <citation type="journal article" date="2019" name="Int. J. Syst. Evol. Microbiol.">
        <title>The Global Catalogue of Microorganisms (GCM) 10K type strain sequencing project: providing services to taxonomists for standard genome sequencing and annotation.</title>
        <authorList>
            <consortium name="The Broad Institute Genomics Platform"/>
            <consortium name="The Broad Institute Genome Sequencing Center for Infectious Disease"/>
            <person name="Wu L."/>
            <person name="Ma J."/>
        </authorList>
    </citation>
    <scope>NUCLEOTIDE SEQUENCE [LARGE SCALE GENOMIC DNA]</scope>
    <source>
        <strain evidence="3">CECT 8482</strain>
    </source>
</reference>
<sequence length="221" mass="24404">MPSPVDDWLNPAVQGALVAASVAVVGWIYNGRQNRRMAAQLRAERVEDLQRAILAEIRAHVVALEHQQLTFEESFALVERVRRGGFIPTIPTEANDRIFRAVIADIHVLPARVIDPVVIYYRLLAVMGAFAADIREQAQSDADRAADMLADYLSLTEEALESGRYAMTLLSAQLNGGSVAIDALLDGAEQREAARIASALPVELNEMRDRLNRRSSDRSDL</sequence>
<accession>A0ABT8D2U0</accession>
<feature type="transmembrane region" description="Helical" evidence="1">
    <location>
        <begin position="12"/>
        <end position="29"/>
    </location>
</feature>
<organism evidence="2 3">
    <name type="scientific">Paracoccus cavernae</name>
    <dbReference type="NCBI Taxonomy" id="1571207"/>
    <lineage>
        <taxon>Bacteria</taxon>
        <taxon>Pseudomonadati</taxon>
        <taxon>Pseudomonadota</taxon>
        <taxon>Alphaproteobacteria</taxon>
        <taxon>Rhodobacterales</taxon>
        <taxon>Paracoccaceae</taxon>
        <taxon>Paracoccus</taxon>
    </lineage>
</organism>
<dbReference type="RefSeq" id="WP_377685366.1">
    <property type="nucleotide sequence ID" value="NZ_JBHMDZ010000009.1"/>
</dbReference>
<evidence type="ECO:0000313" key="2">
    <source>
        <dbReference type="EMBL" id="MDN3711065.1"/>
    </source>
</evidence>
<evidence type="ECO:0000256" key="1">
    <source>
        <dbReference type="SAM" id="Phobius"/>
    </source>
</evidence>
<comment type="caution">
    <text evidence="2">The sequence shown here is derived from an EMBL/GenBank/DDBJ whole genome shotgun (WGS) entry which is preliminary data.</text>
</comment>
<keyword evidence="3" id="KW-1185">Reference proteome</keyword>
<evidence type="ECO:0000313" key="3">
    <source>
        <dbReference type="Proteomes" id="UP001243846"/>
    </source>
</evidence>
<keyword evidence="1" id="KW-0472">Membrane</keyword>
<name>A0ABT8D2U0_9RHOB</name>
<dbReference type="Proteomes" id="UP001243846">
    <property type="component" value="Unassembled WGS sequence"/>
</dbReference>
<protein>
    <submittedName>
        <fullName evidence="2">Uncharacterized protein</fullName>
    </submittedName>
</protein>
<gene>
    <name evidence="2" type="ORF">QWZ10_03140</name>
</gene>
<proteinExistence type="predicted"/>
<keyword evidence="1" id="KW-1133">Transmembrane helix</keyword>
<keyword evidence="1" id="KW-0812">Transmembrane</keyword>
<dbReference type="EMBL" id="JAUFRC010000001">
    <property type="protein sequence ID" value="MDN3711065.1"/>
    <property type="molecule type" value="Genomic_DNA"/>
</dbReference>